<dbReference type="EMBL" id="FTPD01000017">
    <property type="protein sequence ID" value="SIT56066.1"/>
    <property type="molecule type" value="Genomic_DNA"/>
</dbReference>
<accession>A0A1R3V829</accession>
<keyword evidence="2" id="KW-1185">Reference proteome</keyword>
<evidence type="ECO:0000313" key="2">
    <source>
        <dbReference type="Proteomes" id="UP000188388"/>
    </source>
</evidence>
<organism evidence="1 2">
    <name type="scientific">Mesorhizobium prunaredense</name>
    <dbReference type="NCBI Taxonomy" id="1631249"/>
    <lineage>
        <taxon>Bacteria</taxon>
        <taxon>Pseudomonadati</taxon>
        <taxon>Pseudomonadota</taxon>
        <taxon>Alphaproteobacteria</taxon>
        <taxon>Hyphomicrobiales</taxon>
        <taxon>Phyllobacteriaceae</taxon>
        <taxon>Mesorhizobium</taxon>
    </lineage>
</organism>
<proteinExistence type="predicted"/>
<evidence type="ECO:0000313" key="1">
    <source>
        <dbReference type="EMBL" id="SIT56066.1"/>
    </source>
</evidence>
<gene>
    <name evidence="1" type="ORF">BQ8794_240273</name>
</gene>
<name>A0A1R3V829_9HYPH</name>
<dbReference type="AlphaFoldDB" id="A0A1R3V829"/>
<dbReference type="Proteomes" id="UP000188388">
    <property type="component" value="Unassembled WGS sequence"/>
</dbReference>
<sequence>MIAFKGATSEGLSTIVHPAASAGATFIIIWPIGQFQGVINPTTPIGSRTILVDPCNSSN</sequence>
<protein>
    <submittedName>
        <fullName evidence="1">Uncharacterized protein</fullName>
    </submittedName>
</protein>
<reference evidence="2" key="1">
    <citation type="submission" date="2017-01" db="EMBL/GenBank/DDBJ databases">
        <authorList>
            <person name="Brunel B."/>
        </authorList>
    </citation>
    <scope>NUCLEOTIDE SEQUENCE [LARGE SCALE GENOMIC DNA]</scope>
</reference>